<dbReference type="Proteomes" id="UP000823960">
    <property type="component" value="Unassembled WGS sequence"/>
</dbReference>
<dbReference type="PANTHER" id="PTHR21666">
    <property type="entry name" value="PEPTIDASE-RELATED"/>
    <property type="match status" value="1"/>
</dbReference>
<dbReference type="PANTHER" id="PTHR21666:SF270">
    <property type="entry name" value="MUREIN HYDROLASE ACTIVATOR ENVC"/>
    <property type="match status" value="1"/>
</dbReference>
<feature type="domain" description="M23ase beta-sheet core" evidence="2">
    <location>
        <begin position="131"/>
        <end position="229"/>
    </location>
</feature>
<dbReference type="AlphaFoldDB" id="A0A9D1NQU9"/>
<keyword evidence="1" id="KW-0812">Transmembrane</keyword>
<dbReference type="InterPro" id="IPR016047">
    <property type="entry name" value="M23ase_b-sheet_dom"/>
</dbReference>
<dbReference type="EMBL" id="DVOL01000034">
    <property type="protein sequence ID" value="HIV10551.1"/>
    <property type="molecule type" value="Genomic_DNA"/>
</dbReference>
<sequence length="237" mass="25386">MKKVRFSPIGSSGKGFYAVLFAGILAIGAITAVGYRVAVGSATKNILPNLPAQDELIEPDYSQVDKLLEDIAKQPEEEAASSLETDVNSDLGSELEALYYEQAKMFPVEGEIIGEFSWGELVKTTGGVWRTHDGIDIAAENGSPVRAMTSGSVTSIYSDPVWGNCMVIDHGDTVIGCYYGLAPDISVNIGDKVAAGQTLGTVGSTADIESDMEPHIHFALRYEGSWIDPVSYIEPMK</sequence>
<dbReference type="CDD" id="cd12797">
    <property type="entry name" value="M23_peptidase"/>
    <property type="match status" value="1"/>
</dbReference>
<proteinExistence type="predicted"/>
<reference evidence="3" key="2">
    <citation type="journal article" date="2021" name="PeerJ">
        <title>Extensive microbial diversity within the chicken gut microbiome revealed by metagenomics and culture.</title>
        <authorList>
            <person name="Gilroy R."/>
            <person name="Ravi A."/>
            <person name="Getino M."/>
            <person name="Pursley I."/>
            <person name="Horton D.L."/>
            <person name="Alikhan N.F."/>
            <person name="Baker D."/>
            <person name="Gharbi K."/>
            <person name="Hall N."/>
            <person name="Watson M."/>
            <person name="Adriaenssens E.M."/>
            <person name="Foster-Nyarko E."/>
            <person name="Jarju S."/>
            <person name="Secka A."/>
            <person name="Antonio M."/>
            <person name="Oren A."/>
            <person name="Chaudhuri R.R."/>
            <person name="La Ragione R."/>
            <person name="Hildebrand F."/>
            <person name="Pallen M.J."/>
        </authorList>
    </citation>
    <scope>NUCLEOTIDE SEQUENCE</scope>
    <source>
        <strain evidence="3">1370</strain>
    </source>
</reference>
<name>A0A9D1NQU9_9FIRM</name>
<organism evidence="3 4">
    <name type="scientific">Candidatus Faeciplasma avium</name>
    <dbReference type="NCBI Taxonomy" id="2840798"/>
    <lineage>
        <taxon>Bacteria</taxon>
        <taxon>Bacillati</taxon>
        <taxon>Bacillota</taxon>
        <taxon>Clostridia</taxon>
        <taxon>Eubacteriales</taxon>
        <taxon>Oscillospiraceae</taxon>
        <taxon>Oscillospiraceae incertae sedis</taxon>
        <taxon>Candidatus Faeciplasma</taxon>
    </lineage>
</organism>
<evidence type="ECO:0000313" key="3">
    <source>
        <dbReference type="EMBL" id="HIV10551.1"/>
    </source>
</evidence>
<evidence type="ECO:0000313" key="4">
    <source>
        <dbReference type="Proteomes" id="UP000823960"/>
    </source>
</evidence>
<comment type="caution">
    <text evidence="3">The sequence shown here is derived from an EMBL/GenBank/DDBJ whole genome shotgun (WGS) entry which is preliminary data.</text>
</comment>
<evidence type="ECO:0000256" key="1">
    <source>
        <dbReference type="SAM" id="Phobius"/>
    </source>
</evidence>
<keyword evidence="1" id="KW-0472">Membrane</keyword>
<keyword evidence="1" id="KW-1133">Transmembrane helix</keyword>
<dbReference type="Pfam" id="PF01551">
    <property type="entry name" value="Peptidase_M23"/>
    <property type="match status" value="1"/>
</dbReference>
<reference evidence="3" key="1">
    <citation type="submission" date="2020-10" db="EMBL/GenBank/DDBJ databases">
        <authorList>
            <person name="Gilroy R."/>
        </authorList>
    </citation>
    <scope>NUCLEOTIDE SEQUENCE</scope>
    <source>
        <strain evidence="3">1370</strain>
    </source>
</reference>
<dbReference type="Gene3D" id="2.70.70.10">
    <property type="entry name" value="Glucose Permease (Domain IIA)"/>
    <property type="match status" value="1"/>
</dbReference>
<dbReference type="GO" id="GO:0004222">
    <property type="term" value="F:metalloendopeptidase activity"/>
    <property type="evidence" value="ECO:0007669"/>
    <property type="project" value="TreeGrafter"/>
</dbReference>
<feature type="transmembrane region" description="Helical" evidence="1">
    <location>
        <begin position="15"/>
        <end position="35"/>
    </location>
</feature>
<dbReference type="InterPro" id="IPR050570">
    <property type="entry name" value="Cell_wall_metabolism_enzyme"/>
</dbReference>
<gene>
    <name evidence="3" type="ORF">IAD28_02510</name>
</gene>
<protein>
    <submittedName>
        <fullName evidence="3">M23 family metallopeptidase</fullName>
    </submittedName>
</protein>
<dbReference type="SUPFAM" id="SSF51261">
    <property type="entry name" value="Duplicated hybrid motif"/>
    <property type="match status" value="1"/>
</dbReference>
<dbReference type="InterPro" id="IPR011055">
    <property type="entry name" value="Dup_hybrid_motif"/>
</dbReference>
<accession>A0A9D1NQU9</accession>
<evidence type="ECO:0000259" key="2">
    <source>
        <dbReference type="Pfam" id="PF01551"/>
    </source>
</evidence>